<organism evidence="2 3">
    <name type="scientific">Polyangium fumosum</name>
    <dbReference type="NCBI Taxonomy" id="889272"/>
    <lineage>
        <taxon>Bacteria</taxon>
        <taxon>Pseudomonadati</taxon>
        <taxon>Myxococcota</taxon>
        <taxon>Polyangia</taxon>
        <taxon>Polyangiales</taxon>
        <taxon>Polyangiaceae</taxon>
        <taxon>Polyangium</taxon>
    </lineage>
</organism>
<dbReference type="InterPro" id="IPR026988">
    <property type="entry name" value="YaaC-like"/>
</dbReference>
<evidence type="ECO:0000313" key="3">
    <source>
        <dbReference type="Proteomes" id="UP000309215"/>
    </source>
</evidence>
<dbReference type="EMBL" id="SSMQ01000159">
    <property type="protein sequence ID" value="TKC90012.1"/>
    <property type="molecule type" value="Genomic_DNA"/>
</dbReference>
<protein>
    <submittedName>
        <fullName evidence="2">Uncharacterized protein</fullName>
    </submittedName>
</protein>
<proteinExistence type="predicted"/>
<comment type="caution">
    <text evidence="2">The sequence shown here is derived from an EMBL/GenBank/DDBJ whole genome shotgun (WGS) entry which is preliminary data.</text>
</comment>
<sequence length="423" mass="48429">MLDELLLDESDCRKQPNSLQLFGYDIDYAKQEQLRREATQLWKDASSEEKAQHKGDIQHFFRHRGVLDRLTAAYGLAKNYYLTTSEVVERVKTGPGPDMLPLPDLYPEQALLELMENLENSRHVQELYRLRKRRTGSERNSGVANEEATKIKNCLRQGRELYLAGKVGSLMVKPLNFFYSITAYAYAIILVNNPIRFALETLPGSHGLDFIMDGLKIQFGGDIPHGTFSEMVFSFPTLDRREARLDFVQDNVATLREFHQFRCTTTWGTLLSMVPELRDYYRLVTKRPSRTHPLEISQERSVRGLYRFHIGDGERQPNRADIERSFPETTISEKHGQALVDVPASNLHQIRACITTDARGKSWYIENPFFPITLPEACLHFRITSPTPVLTPRVPRAQAPRRKEPQHVYGTTSGSHSCGGLAY</sequence>
<feature type="non-terminal residue" evidence="2">
    <location>
        <position position="423"/>
    </location>
</feature>
<evidence type="ECO:0000256" key="1">
    <source>
        <dbReference type="SAM" id="MobiDB-lite"/>
    </source>
</evidence>
<gene>
    <name evidence="2" type="ORF">E8A74_51280</name>
</gene>
<evidence type="ECO:0000313" key="2">
    <source>
        <dbReference type="EMBL" id="TKC90012.1"/>
    </source>
</evidence>
<dbReference type="Pfam" id="PF14175">
    <property type="entry name" value="YaaC"/>
    <property type="match status" value="1"/>
</dbReference>
<dbReference type="OrthoDB" id="6007799at2"/>
<name>A0A4U1I970_9BACT</name>
<reference evidence="2 3" key="1">
    <citation type="submission" date="2019-04" db="EMBL/GenBank/DDBJ databases">
        <authorList>
            <person name="Li Y."/>
            <person name="Wang J."/>
        </authorList>
    </citation>
    <scope>NUCLEOTIDE SEQUENCE [LARGE SCALE GENOMIC DNA]</scope>
    <source>
        <strain evidence="2 3">DSM 14668</strain>
    </source>
</reference>
<dbReference type="RefSeq" id="WP_136936534.1">
    <property type="nucleotide sequence ID" value="NZ_SSMQ01000159.1"/>
</dbReference>
<dbReference type="AlphaFoldDB" id="A0A4U1I970"/>
<accession>A0A4U1I970</accession>
<feature type="region of interest" description="Disordered" evidence="1">
    <location>
        <begin position="391"/>
        <end position="423"/>
    </location>
</feature>
<dbReference type="Proteomes" id="UP000309215">
    <property type="component" value="Unassembled WGS sequence"/>
</dbReference>
<keyword evidence="3" id="KW-1185">Reference proteome</keyword>